<reference evidence="2" key="1">
    <citation type="journal article" date="2023" name="Plant J.">
        <title>Genome sequences and population genomics provide insights into the demographic history, inbreeding, and mutation load of two 'living fossil' tree species of Dipteronia.</title>
        <authorList>
            <person name="Feng Y."/>
            <person name="Comes H.P."/>
            <person name="Chen J."/>
            <person name="Zhu S."/>
            <person name="Lu R."/>
            <person name="Zhang X."/>
            <person name="Li P."/>
            <person name="Qiu J."/>
            <person name="Olsen K.M."/>
            <person name="Qiu Y."/>
        </authorList>
    </citation>
    <scope>NUCLEOTIDE SEQUENCE</scope>
    <source>
        <strain evidence="2">NBL</strain>
    </source>
</reference>
<organism evidence="2 3">
    <name type="scientific">Dipteronia sinensis</name>
    <dbReference type="NCBI Taxonomy" id="43782"/>
    <lineage>
        <taxon>Eukaryota</taxon>
        <taxon>Viridiplantae</taxon>
        <taxon>Streptophyta</taxon>
        <taxon>Embryophyta</taxon>
        <taxon>Tracheophyta</taxon>
        <taxon>Spermatophyta</taxon>
        <taxon>Magnoliopsida</taxon>
        <taxon>eudicotyledons</taxon>
        <taxon>Gunneridae</taxon>
        <taxon>Pentapetalae</taxon>
        <taxon>rosids</taxon>
        <taxon>malvids</taxon>
        <taxon>Sapindales</taxon>
        <taxon>Sapindaceae</taxon>
        <taxon>Hippocastanoideae</taxon>
        <taxon>Acereae</taxon>
        <taxon>Dipteronia</taxon>
    </lineage>
</organism>
<dbReference type="Proteomes" id="UP001281410">
    <property type="component" value="Unassembled WGS sequence"/>
</dbReference>
<dbReference type="AlphaFoldDB" id="A0AAE0DTU3"/>
<evidence type="ECO:0000313" key="2">
    <source>
        <dbReference type="EMBL" id="KAK3184640.1"/>
    </source>
</evidence>
<gene>
    <name evidence="2" type="ORF">Dsin_031926</name>
</gene>
<feature type="region of interest" description="Disordered" evidence="1">
    <location>
        <begin position="527"/>
        <end position="555"/>
    </location>
</feature>
<accession>A0AAE0DTU3</accession>
<dbReference type="EMBL" id="JANJYJ010000010">
    <property type="protein sequence ID" value="KAK3184640.1"/>
    <property type="molecule type" value="Genomic_DNA"/>
</dbReference>
<evidence type="ECO:0000256" key="1">
    <source>
        <dbReference type="SAM" id="MobiDB-lite"/>
    </source>
</evidence>
<sequence length="616" mass="71565">MTDLLHCRNIQQEQIELKIRKEVIIATAMYAVHQTPTANIRVNTSDPLSKRTVLAFRPSNSLAPHQIEHNRPGTARRFVYNLRAPKRRSDIIDKTMVGLFLLEPKWDGDGHGDFDSAKLIISLLNRLELVVWSLITSGGRSEARLWLCNTVSGISSISREQHRELFVKLLRSKRVSRGLASQLLQMMFEKRPHKAGHVLAKKSYRLEKFFEGNPRRISQWFSSFCDGGGSGHQKGAKALSQFAFVNRDICWEELEWKGKHGQSPAMVATKPHYFLDLDVQRTVENFIDNVPEFWSSNEFADSVKDGEILLIDTKFFIDFFVDLMYKEDSRDVWEVIDEFLMEESFSSLSHRLLLILEEHDFRIFLESLCKYINPRREPKDFGNSSYWLEIILCRCSDCDSIDQLLLLNAVINHRRRLLGFVQDEEYVEEKLKIKDIILQIRTASLRVNSLASIFCECLKLNITEAIKLLGMLSWVIYYRLSEECQTLESWESLFASNEIKFRKSDKYVLLHYDGVLEESESDLDNRTSSRIKRKRKKKGKKKRRRNDNHDDTDDNELLDFDTSNSGLNLESKAVSWLLSTDGFSASWTSADLPEHLSMHCLSTWMKWLVSKWNNVA</sequence>
<dbReference type="PANTHER" id="PTHR37766">
    <property type="entry name" value="OS01G0897100 PROTEIN"/>
    <property type="match status" value="1"/>
</dbReference>
<evidence type="ECO:0000313" key="3">
    <source>
        <dbReference type="Proteomes" id="UP001281410"/>
    </source>
</evidence>
<dbReference type="PANTHER" id="PTHR37766:SF1">
    <property type="entry name" value="OS01G0897100 PROTEIN"/>
    <property type="match status" value="1"/>
</dbReference>
<keyword evidence="3" id="KW-1185">Reference proteome</keyword>
<comment type="caution">
    <text evidence="2">The sequence shown here is derived from an EMBL/GenBank/DDBJ whole genome shotgun (WGS) entry which is preliminary data.</text>
</comment>
<protein>
    <submittedName>
        <fullName evidence="2">Uncharacterized protein</fullName>
    </submittedName>
</protein>
<name>A0AAE0DTU3_9ROSI</name>
<feature type="compositionally biased region" description="Basic residues" evidence="1">
    <location>
        <begin position="529"/>
        <end position="546"/>
    </location>
</feature>
<proteinExistence type="predicted"/>